<dbReference type="SMART" id="SM00448">
    <property type="entry name" value="REC"/>
    <property type="match status" value="1"/>
</dbReference>
<dbReference type="GO" id="GO:0005886">
    <property type="term" value="C:plasma membrane"/>
    <property type="evidence" value="ECO:0007669"/>
    <property type="project" value="UniProtKB-SubCell"/>
</dbReference>
<dbReference type="RefSeq" id="WP_206581921.1">
    <property type="nucleotide sequence ID" value="NZ_JAFJZZ010000002.1"/>
</dbReference>
<name>A0A939IIH7_CLOAM</name>
<dbReference type="InterPro" id="IPR003594">
    <property type="entry name" value="HATPase_dom"/>
</dbReference>
<evidence type="ECO:0000256" key="10">
    <source>
        <dbReference type="ARBA" id="ARBA00022692"/>
    </source>
</evidence>
<evidence type="ECO:0000256" key="1">
    <source>
        <dbReference type="ARBA" id="ARBA00000085"/>
    </source>
</evidence>
<dbReference type="Proteomes" id="UP000664545">
    <property type="component" value="Unassembled WGS sequence"/>
</dbReference>
<evidence type="ECO:0000256" key="17">
    <source>
        <dbReference type="ARBA" id="ARBA00074306"/>
    </source>
</evidence>
<evidence type="ECO:0000313" key="25">
    <source>
        <dbReference type="Proteomes" id="UP000664545"/>
    </source>
</evidence>
<dbReference type="SUPFAM" id="SSF55874">
    <property type="entry name" value="ATPase domain of HSP90 chaperone/DNA topoisomerase II/histidine kinase"/>
    <property type="match status" value="1"/>
</dbReference>
<dbReference type="InterPro" id="IPR004358">
    <property type="entry name" value="Sig_transdc_His_kin-like_C"/>
</dbReference>
<evidence type="ECO:0000256" key="15">
    <source>
        <dbReference type="ARBA" id="ARBA00023136"/>
    </source>
</evidence>
<proteinExistence type="inferred from homology"/>
<dbReference type="PROSITE" id="PS50894">
    <property type="entry name" value="HPT"/>
    <property type="match status" value="1"/>
</dbReference>
<dbReference type="CDD" id="cd00088">
    <property type="entry name" value="HPT"/>
    <property type="match status" value="1"/>
</dbReference>
<evidence type="ECO:0000256" key="7">
    <source>
        <dbReference type="ARBA" id="ARBA00022519"/>
    </source>
</evidence>
<evidence type="ECO:0000256" key="11">
    <source>
        <dbReference type="ARBA" id="ARBA00022777"/>
    </source>
</evidence>
<reference evidence="24" key="1">
    <citation type="submission" date="2021-02" db="EMBL/GenBank/DDBJ databases">
        <title>Abyssanaerobacter marinus gen.nov., sp., nov, anaerobic bacterium isolated from the Onnuri vent field of Indian Ocean and suggestion of Mogibacteriaceae fam. nov., and proposal of reclassification of ambiguous this family's genus member.</title>
        <authorList>
            <person name="Kim Y.J."/>
            <person name="Yang J.-A."/>
        </authorList>
    </citation>
    <scope>NUCLEOTIDE SEQUENCE</scope>
    <source>
        <strain evidence="24">DSM 2634</strain>
    </source>
</reference>
<dbReference type="InterPro" id="IPR036890">
    <property type="entry name" value="HATPase_C_sf"/>
</dbReference>
<evidence type="ECO:0000259" key="23">
    <source>
        <dbReference type="PROSITE" id="PS50894"/>
    </source>
</evidence>
<dbReference type="PRINTS" id="PR00344">
    <property type="entry name" value="BCTRLSENSOR"/>
</dbReference>
<dbReference type="SUPFAM" id="SSF55785">
    <property type="entry name" value="PYP-like sensor domain (PAS domain)"/>
    <property type="match status" value="1"/>
</dbReference>
<dbReference type="Pfam" id="PF01627">
    <property type="entry name" value="Hpt"/>
    <property type="match status" value="1"/>
</dbReference>
<dbReference type="Pfam" id="PF08448">
    <property type="entry name" value="PAS_4"/>
    <property type="match status" value="1"/>
</dbReference>
<evidence type="ECO:0000256" key="12">
    <source>
        <dbReference type="ARBA" id="ARBA00022840"/>
    </source>
</evidence>
<dbReference type="FunFam" id="3.30.565.10:FF:000010">
    <property type="entry name" value="Sensor histidine kinase RcsC"/>
    <property type="match status" value="1"/>
</dbReference>
<feature type="modified residue" description="4-aspartylphosphate" evidence="19">
    <location>
        <position position="666"/>
    </location>
</feature>
<evidence type="ECO:0000259" key="21">
    <source>
        <dbReference type="PROSITE" id="PS50109"/>
    </source>
</evidence>
<dbReference type="CDD" id="cd17546">
    <property type="entry name" value="REC_hyHK_CKI1_RcsC-like"/>
    <property type="match status" value="1"/>
</dbReference>
<organism evidence="24 25">
    <name type="scientific">Clostridium aminobutyricum</name>
    <dbReference type="NCBI Taxonomy" id="33953"/>
    <lineage>
        <taxon>Bacteria</taxon>
        <taxon>Bacillati</taxon>
        <taxon>Bacillota</taxon>
        <taxon>Clostridia</taxon>
        <taxon>Eubacteriales</taxon>
        <taxon>Clostridiaceae</taxon>
        <taxon>Clostridium</taxon>
    </lineage>
</organism>
<dbReference type="Pfam" id="PF00072">
    <property type="entry name" value="Response_reg"/>
    <property type="match status" value="1"/>
</dbReference>
<keyword evidence="13 20" id="KW-1133">Transmembrane helix</keyword>
<gene>
    <name evidence="24" type="ORF">JYB65_06885</name>
</gene>
<comment type="similarity">
    <text evidence="3">In the N-terminal section; belongs to the phytochrome family.</text>
</comment>
<dbReference type="EMBL" id="JAFJZZ010000002">
    <property type="protein sequence ID" value="MBN7773081.1"/>
    <property type="molecule type" value="Genomic_DNA"/>
</dbReference>
<evidence type="ECO:0000256" key="20">
    <source>
        <dbReference type="SAM" id="Phobius"/>
    </source>
</evidence>
<dbReference type="Gene3D" id="3.40.50.2300">
    <property type="match status" value="1"/>
</dbReference>
<keyword evidence="8 19" id="KW-0597">Phosphoprotein</keyword>
<keyword evidence="10 20" id="KW-0812">Transmembrane</keyword>
<comment type="subcellular location">
    <subcellularLocation>
        <location evidence="2">Cell inner membrane</location>
        <topology evidence="2">Multi-pass membrane protein</topology>
    </subcellularLocation>
</comment>
<keyword evidence="15 20" id="KW-0472">Membrane</keyword>
<keyword evidence="25" id="KW-1185">Reference proteome</keyword>
<dbReference type="EC" id="2.7.13.3" evidence="4"/>
<dbReference type="CDD" id="cd00082">
    <property type="entry name" value="HisKA"/>
    <property type="match status" value="1"/>
</dbReference>
<dbReference type="Pfam" id="PF02518">
    <property type="entry name" value="HATPase_c"/>
    <property type="match status" value="1"/>
</dbReference>
<dbReference type="PROSITE" id="PS50109">
    <property type="entry name" value="HIS_KIN"/>
    <property type="match status" value="1"/>
</dbReference>
<dbReference type="PROSITE" id="PS51257">
    <property type="entry name" value="PROKAR_LIPOPROTEIN"/>
    <property type="match status" value="1"/>
</dbReference>
<dbReference type="InterPro" id="IPR013656">
    <property type="entry name" value="PAS_4"/>
</dbReference>
<dbReference type="Gene3D" id="3.30.565.10">
    <property type="entry name" value="Histidine kinase-like ATPase, C-terminal domain"/>
    <property type="match status" value="1"/>
</dbReference>
<evidence type="ECO:0000256" key="18">
    <source>
        <dbReference type="PROSITE-ProRule" id="PRU00110"/>
    </source>
</evidence>
<evidence type="ECO:0000256" key="19">
    <source>
        <dbReference type="PROSITE-ProRule" id="PRU00169"/>
    </source>
</evidence>
<keyword evidence="12" id="KW-0547">Nucleotide-binding</keyword>
<protein>
    <recommendedName>
        <fullName evidence="17">Circadian input-output histidine kinase CikA</fullName>
        <ecNumber evidence="4">2.7.13.3</ecNumber>
    </recommendedName>
    <alternativeName>
        <fullName evidence="5">Stage 0 sporulation protein A homolog</fullName>
    </alternativeName>
</protein>
<dbReference type="InterPro" id="IPR003661">
    <property type="entry name" value="HisK_dim/P_dom"/>
</dbReference>
<comment type="caution">
    <text evidence="24">The sequence shown here is derived from an EMBL/GenBank/DDBJ whole genome shotgun (WGS) entry which is preliminary data.</text>
</comment>
<dbReference type="InterPro" id="IPR005467">
    <property type="entry name" value="His_kinase_dom"/>
</dbReference>
<dbReference type="InterPro" id="IPR008207">
    <property type="entry name" value="Sig_transdc_His_kin_Hpt_dom"/>
</dbReference>
<comment type="catalytic activity">
    <reaction evidence="1">
        <text>ATP + protein L-histidine = ADP + protein N-phospho-L-histidine.</text>
        <dbReference type="EC" id="2.7.13.3"/>
    </reaction>
</comment>
<keyword evidence="9" id="KW-0808">Transferase</keyword>
<dbReference type="PANTHER" id="PTHR43047:SF72">
    <property type="entry name" value="OSMOSENSING HISTIDINE PROTEIN KINASE SLN1"/>
    <property type="match status" value="1"/>
</dbReference>
<dbReference type="SMART" id="SM00387">
    <property type="entry name" value="HATPase_c"/>
    <property type="match status" value="1"/>
</dbReference>
<keyword evidence="12" id="KW-0067">ATP-binding</keyword>
<evidence type="ECO:0000256" key="9">
    <source>
        <dbReference type="ARBA" id="ARBA00022679"/>
    </source>
</evidence>
<evidence type="ECO:0000256" key="3">
    <source>
        <dbReference type="ARBA" id="ARBA00006402"/>
    </source>
</evidence>
<comment type="function">
    <text evidence="16">May play the central regulatory role in sporulation. It may be an element of the effector pathway responsible for the activation of sporulation genes in response to nutritional stress. Spo0A may act in concert with spo0H (a sigma factor) to control the expression of some genes that are critical to the sporulation process.</text>
</comment>
<accession>A0A939IIH7</accession>
<evidence type="ECO:0000259" key="22">
    <source>
        <dbReference type="PROSITE" id="PS50110"/>
    </source>
</evidence>
<feature type="transmembrane region" description="Helical" evidence="20">
    <location>
        <begin position="6"/>
        <end position="28"/>
    </location>
</feature>
<dbReference type="SUPFAM" id="SSF47226">
    <property type="entry name" value="Histidine-containing phosphotransfer domain, HPT domain"/>
    <property type="match status" value="1"/>
</dbReference>
<feature type="modified residue" description="Phosphohistidine" evidence="18">
    <location>
        <position position="817"/>
    </location>
</feature>
<evidence type="ECO:0000256" key="2">
    <source>
        <dbReference type="ARBA" id="ARBA00004429"/>
    </source>
</evidence>
<dbReference type="SUPFAM" id="SSF52172">
    <property type="entry name" value="CheY-like"/>
    <property type="match status" value="1"/>
</dbReference>
<dbReference type="CDD" id="cd16922">
    <property type="entry name" value="HATPase_EvgS-ArcB-TorS-like"/>
    <property type="match status" value="1"/>
</dbReference>
<feature type="domain" description="Response regulatory" evidence="22">
    <location>
        <begin position="614"/>
        <end position="732"/>
    </location>
</feature>
<dbReference type="Pfam" id="PF00512">
    <property type="entry name" value="HisKA"/>
    <property type="match status" value="1"/>
</dbReference>
<evidence type="ECO:0000256" key="4">
    <source>
        <dbReference type="ARBA" id="ARBA00012438"/>
    </source>
</evidence>
<evidence type="ECO:0000256" key="8">
    <source>
        <dbReference type="ARBA" id="ARBA00022553"/>
    </source>
</evidence>
<feature type="domain" description="Histidine kinase" evidence="21">
    <location>
        <begin position="368"/>
        <end position="589"/>
    </location>
</feature>
<keyword evidence="7" id="KW-0997">Cell inner membrane</keyword>
<dbReference type="InterPro" id="IPR036097">
    <property type="entry name" value="HisK_dim/P_sf"/>
</dbReference>
<dbReference type="InterPro" id="IPR036641">
    <property type="entry name" value="HPT_dom_sf"/>
</dbReference>
<feature type="domain" description="HPt" evidence="23">
    <location>
        <begin position="778"/>
        <end position="870"/>
    </location>
</feature>
<evidence type="ECO:0000256" key="16">
    <source>
        <dbReference type="ARBA" id="ARBA00024867"/>
    </source>
</evidence>
<sequence>MLNKLNYLLVSMITMLVMLIACLASYAYQNNNLLEFEKMGSSLLTFNNIYDQTFGQLTNDAVACITTDDPTLKYSFTEDANNFISCNLSNINYIRFSDNRELTGFEMLTNSTTNPSFSTSDFSFDQKEQKYYLSYLEAYNNLIHLTISAVNEGDSTKLQGARFLELYSSKEALSSNYTEHFLNRIEEKKLKVTAYCKILAILAGLLTVTLICCTLRAASLYFKSNKRNLYFNQLYSKAIENADVGLAIVDRHYKYEYMNAMYKRIFNIQVSNPLGFTSFSVLPDEIATSLPAHSLSENRKNIILTYTLNGEVKYINYSCFAIFDEKGEPKFVTLVQDCTESKKKDNEMMKQLKDIEYYANAKSSFIANVSHEIKTPLNVIIGMVHILKNTDLTEKQSDILSKINISSELLLNIINDVLDISKIQKSSFVLYPTDFNLLNMLQESEEIFTPIISSKNLKFEKNYDFNKDLCLNIDRTRLAQVLLNLVNNACKFTSSGHIKLSVGRLSEHGNLVLMKFSVEDTGLGINEDDLSKVFQEFEQLENHLTKQHQGTGLGLAICKHVINAMGGDIWVESVKGQGSCFNFTIWAHKSDAATCEDLNAAATSVPLLNGAGKKILVVEDTELNYEVTENLLSESQIICDHACDGQQAIDMCIALPPDYYSVILMDIHMPNIDGYTAAEILKTEIGVTSPILALTATNIDSDTKKEHENIMDGFISKPFRYHDLYRALLPYFGDINDIKWKPIPPMKSQIIPAISYVTADDETFEFSIARAAQNLGCSEKQYEKHLLKFKKSFENVDRDIQELILDNNFTEARRIAHSVKGLAGTLGLVPLYKVAAELEATIMDHPDRVSILLPTFTDHLKGICRATNIH</sequence>
<dbReference type="Gene3D" id="1.20.120.160">
    <property type="entry name" value="HPT domain"/>
    <property type="match status" value="1"/>
</dbReference>
<dbReference type="InterPro" id="IPR001789">
    <property type="entry name" value="Sig_transdc_resp-reg_receiver"/>
</dbReference>
<keyword evidence="11" id="KW-0418">Kinase</keyword>
<evidence type="ECO:0000256" key="14">
    <source>
        <dbReference type="ARBA" id="ARBA00023012"/>
    </source>
</evidence>
<dbReference type="InterPro" id="IPR011006">
    <property type="entry name" value="CheY-like_superfamily"/>
</dbReference>
<dbReference type="AlphaFoldDB" id="A0A939IIH7"/>
<dbReference type="Gene3D" id="3.30.450.20">
    <property type="entry name" value="PAS domain"/>
    <property type="match status" value="1"/>
</dbReference>
<dbReference type="GO" id="GO:0009927">
    <property type="term" value="F:histidine phosphotransfer kinase activity"/>
    <property type="evidence" value="ECO:0007669"/>
    <property type="project" value="TreeGrafter"/>
</dbReference>
<dbReference type="SMART" id="SM00388">
    <property type="entry name" value="HisKA"/>
    <property type="match status" value="1"/>
</dbReference>
<evidence type="ECO:0000256" key="13">
    <source>
        <dbReference type="ARBA" id="ARBA00022989"/>
    </source>
</evidence>
<dbReference type="SUPFAM" id="SSF47384">
    <property type="entry name" value="Homodimeric domain of signal transducing histidine kinase"/>
    <property type="match status" value="1"/>
</dbReference>
<dbReference type="PROSITE" id="PS50110">
    <property type="entry name" value="RESPONSE_REGULATORY"/>
    <property type="match status" value="1"/>
</dbReference>
<keyword evidence="14" id="KW-0902">Two-component regulatory system</keyword>
<dbReference type="InterPro" id="IPR035965">
    <property type="entry name" value="PAS-like_dom_sf"/>
</dbReference>
<evidence type="ECO:0000256" key="6">
    <source>
        <dbReference type="ARBA" id="ARBA00022475"/>
    </source>
</evidence>
<dbReference type="Gene3D" id="1.10.287.130">
    <property type="match status" value="1"/>
</dbReference>
<evidence type="ECO:0000313" key="24">
    <source>
        <dbReference type="EMBL" id="MBN7773081.1"/>
    </source>
</evidence>
<evidence type="ECO:0000256" key="5">
    <source>
        <dbReference type="ARBA" id="ARBA00018672"/>
    </source>
</evidence>
<feature type="transmembrane region" description="Helical" evidence="20">
    <location>
        <begin position="198"/>
        <end position="222"/>
    </location>
</feature>
<dbReference type="PANTHER" id="PTHR43047">
    <property type="entry name" value="TWO-COMPONENT HISTIDINE PROTEIN KINASE"/>
    <property type="match status" value="1"/>
</dbReference>
<keyword evidence="6" id="KW-1003">Cell membrane</keyword>
<dbReference type="GO" id="GO:0000155">
    <property type="term" value="F:phosphorelay sensor kinase activity"/>
    <property type="evidence" value="ECO:0007669"/>
    <property type="project" value="InterPro"/>
</dbReference>